<dbReference type="Gene3D" id="3.40.250.10">
    <property type="entry name" value="Rhodanese-like domain"/>
    <property type="match status" value="1"/>
</dbReference>
<dbReference type="PROSITE" id="PS50206">
    <property type="entry name" value="RHODANESE_3"/>
    <property type="match status" value="1"/>
</dbReference>
<accession>A0A0W8G3T4</accession>
<name>A0A0W8G3T4_9ZZZZ</name>
<gene>
    <name evidence="2" type="ORF">ASZ90_002445</name>
</gene>
<dbReference type="AlphaFoldDB" id="A0A0W8G3T4"/>
<evidence type="ECO:0000313" key="2">
    <source>
        <dbReference type="EMBL" id="KUG27698.1"/>
    </source>
</evidence>
<dbReference type="InterPro" id="IPR001763">
    <property type="entry name" value="Rhodanese-like_dom"/>
</dbReference>
<protein>
    <submittedName>
        <fullName evidence="2">Rhodanese-like domain protein</fullName>
    </submittedName>
</protein>
<organism evidence="2">
    <name type="scientific">hydrocarbon metagenome</name>
    <dbReference type="NCBI Taxonomy" id="938273"/>
    <lineage>
        <taxon>unclassified sequences</taxon>
        <taxon>metagenomes</taxon>
        <taxon>ecological metagenomes</taxon>
    </lineage>
</organism>
<proteinExistence type="predicted"/>
<dbReference type="Pfam" id="PF00581">
    <property type="entry name" value="Rhodanese"/>
    <property type="match status" value="1"/>
</dbReference>
<dbReference type="SMART" id="SM00450">
    <property type="entry name" value="RHOD"/>
    <property type="match status" value="1"/>
</dbReference>
<comment type="caution">
    <text evidence="2">The sequence shown here is derived from an EMBL/GenBank/DDBJ whole genome shotgun (WGS) entry which is preliminary data.</text>
</comment>
<reference evidence="2" key="1">
    <citation type="journal article" date="2015" name="Proc. Natl. Acad. Sci. U.S.A.">
        <title>Networks of energetic and metabolic interactions define dynamics in microbial communities.</title>
        <authorList>
            <person name="Embree M."/>
            <person name="Liu J.K."/>
            <person name="Al-Bassam M.M."/>
            <person name="Zengler K."/>
        </authorList>
    </citation>
    <scope>NUCLEOTIDE SEQUENCE</scope>
</reference>
<feature type="domain" description="Rhodanese" evidence="1">
    <location>
        <begin position="56"/>
        <end position="158"/>
    </location>
</feature>
<dbReference type="EMBL" id="LNQE01000298">
    <property type="protein sequence ID" value="KUG27698.1"/>
    <property type="molecule type" value="Genomic_DNA"/>
</dbReference>
<dbReference type="InterPro" id="IPR036873">
    <property type="entry name" value="Rhodanese-like_dom_sf"/>
</dbReference>
<sequence>MARIAVCVALFWACLIPCQGVGAQDRPGWWADAAIQAEKDGYSLIDAAELARLLDAGPPPFLLDVRPDYEFAAGSLPGAVNLEFDLGDRSGLTPEKRARLGELLGPDTARPVVVFCRDFQCLRSGIAAKAAARMGYARVFRFIEGYRGWRETAPGDEDCGQDCAAPGQ</sequence>
<dbReference type="CDD" id="cd00158">
    <property type="entry name" value="RHOD"/>
    <property type="match status" value="1"/>
</dbReference>
<dbReference type="PANTHER" id="PTHR44086">
    <property type="entry name" value="THIOSULFATE SULFURTRANSFERASE RDL2, MITOCHONDRIAL-RELATED"/>
    <property type="match status" value="1"/>
</dbReference>
<evidence type="ECO:0000259" key="1">
    <source>
        <dbReference type="PROSITE" id="PS50206"/>
    </source>
</evidence>
<dbReference type="SUPFAM" id="SSF52821">
    <property type="entry name" value="Rhodanese/Cell cycle control phosphatase"/>
    <property type="match status" value="1"/>
</dbReference>
<dbReference type="GO" id="GO:0004792">
    <property type="term" value="F:thiosulfate-cyanide sulfurtransferase activity"/>
    <property type="evidence" value="ECO:0007669"/>
    <property type="project" value="TreeGrafter"/>
</dbReference>
<dbReference type="PANTHER" id="PTHR44086:SF10">
    <property type="entry name" value="THIOSULFATE SULFURTRANSFERASE_RHODANESE-LIKE DOMAIN-CONTAINING PROTEIN 3"/>
    <property type="match status" value="1"/>
</dbReference>